<accession>A0AAN9ELI5</accession>
<comment type="caution">
    <text evidence="2">The sequence shown here is derived from an EMBL/GenBank/DDBJ whole genome shotgun (WGS) entry which is preliminary data.</text>
</comment>
<evidence type="ECO:0000313" key="3">
    <source>
        <dbReference type="Proteomes" id="UP001372338"/>
    </source>
</evidence>
<feature type="region of interest" description="Disordered" evidence="1">
    <location>
        <begin position="99"/>
        <end position="137"/>
    </location>
</feature>
<feature type="compositionally biased region" description="Basic and acidic residues" evidence="1">
    <location>
        <begin position="109"/>
        <end position="137"/>
    </location>
</feature>
<evidence type="ECO:0000256" key="1">
    <source>
        <dbReference type="SAM" id="MobiDB-lite"/>
    </source>
</evidence>
<dbReference type="AlphaFoldDB" id="A0AAN9ELI5"/>
<proteinExistence type="predicted"/>
<keyword evidence="3" id="KW-1185">Reference proteome</keyword>
<organism evidence="2 3">
    <name type="scientific">Crotalaria pallida</name>
    <name type="common">Smooth rattlebox</name>
    <name type="synonym">Crotalaria striata</name>
    <dbReference type="NCBI Taxonomy" id="3830"/>
    <lineage>
        <taxon>Eukaryota</taxon>
        <taxon>Viridiplantae</taxon>
        <taxon>Streptophyta</taxon>
        <taxon>Embryophyta</taxon>
        <taxon>Tracheophyta</taxon>
        <taxon>Spermatophyta</taxon>
        <taxon>Magnoliopsida</taxon>
        <taxon>eudicotyledons</taxon>
        <taxon>Gunneridae</taxon>
        <taxon>Pentapetalae</taxon>
        <taxon>rosids</taxon>
        <taxon>fabids</taxon>
        <taxon>Fabales</taxon>
        <taxon>Fabaceae</taxon>
        <taxon>Papilionoideae</taxon>
        <taxon>50 kb inversion clade</taxon>
        <taxon>genistoids sensu lato</taxon>
        <taxon>core genistoids</taxon>
        <taxon>Crotalarieae</taxon>
        <taxon>Crotalaria</taxon>
    </lineage>
</organism>
<name>A0AAN9ELI5_CROPI</name>
<protein>
    <submittedName>
        <fullName evidence="2">Uncharacterized protein</fullName>
    </submittedName>
</protein>
<reference evidence="2 3" key="1">
    <citation type="submission" date="2024-01" db="EMBL/GenBank/DDBJ databases">
        <title>The genomes of 5 underutilized Papilionoideae crops provide insights into root nodulation and disease resistanc.</title>
        <authorList>
            <person name="Yuan L."/>
        </authorList>
    </citation>
    <scope>NUCLEOTIDE SEQUENCE [LARGE SCALE GENOMIC DNA]</scope>
    <source>
        <strain evidence="2">ZHUSHIDOU_FW_LH</strain>
        <tissue evidence="2">Leaf</tissue>
    </source>
</reference>
<sequence>MEIDVEGSFEGEGEIPHSLTGIIVEDSFEGVEEMPHSFMDMIVEDSFESAEEIPHSSLEIKVVEDSFEGAKVISNEDEEVQSKKLEVLNSEGDALLLEKNEEAPTPLLKRKEMADFDLNKLPDDEDEKGGQDNREINKVADFDLNKFPFRR</sequence>
<evidence type="ECO:0000313" key="2">
    <source>
        <dbReference type="EMBL" id="KAK7259497.1"/>
    </source>
</evidence>
<gene>
    <name evidence="2" type="ORF">RIF29_25105</name>
</gene>
<dbReference type="Proteomes" id="UP001372338">
    <property type="component" value="Unassembled WGS sequence"/>
</dbReference>
<dbReference type="EMBL" id="JAYWIO010000005">
    <property type="protein sequence ID" value="KAK7259497.1"/>
    <property type="molecule type" value="Genomic_DNA"/>
</dbReference>